<evidence type="ECO:0000313" key="1">
    <source>
        <dbReference type="EMBL" id="KAJ9097625.1"/>
    </source>
</evidence>
<comment type="caution">
    <text evidence="1">The sequence shown here is derived from an EMBL/GenBank/DDBJ whole genome shotgun (WGS) entry which is preliminary data.</text>
</comment>
<gene>
    <name evidence="1" type="ORF">QFC21_004661</name>
</gene>
<dbReference type="EMBL" id="JASBWT010000016">
    <property type="protein sequence ID" value="KAJ9097625.1"/>
    <property type="molecule type" value="Genomic_DNA"/>
</dbReference>
<name>A0ACC2VEV0_9TREE</name>
<organism evidence="1 2">
    <name type="scientific">Naganishia friedmannii</name>
    <dbReference type="NCBI Taxonomy" id="89922"/>
    <lineage>
        <taxon>Eukaryota</taxon>
        <taxon>Fungi</taxon>
        <taxon>Dikarya</taxon>
        <taxon>Basidiomycota</taxon>
        <taxon>Agaricomycotina</taxon>
        <taxon>Tremellomycetes</taxon>
        <taxon>Filobasidiales</taxon>
        <taxon>Filobasidiaceae</taxon>
        <taxon>Naganishia</taxon>
    </lineage>
</organism>
<keyword evidence="2" id="KW-1185">Reference proteome</keyword>
<sequence>MTDSVDETEALHDSAAFSTFILSSNQKDRWTQLILNVAFALLHRIETLLYYAGIHPSYITFRLRMAFQLLASRFSPFPGQGLNKGQSEFEGGTSDSQTDDEPDGIAMRSKNRTIHVKRRRAEVSEQGLTGSTYPGMVNLSGTLCYMNSILQSFASLTYLQKHLDSVIELAEEVDLNTPVTDALSVTLEQLNTPSSSSRPHPLRPYALVEALSTLPSVRRLLQTREHQDAHELFLLLTNAISDELAKLDVERRKDKGLGEVLDFHKSVMQQLAVAKQGGANEHNQMGRWKGKEKTRILSPWEGLSANRRICLKCGWCEGIRYETMGAMDVTLPSSGFIPLEACLKHFTAIDIIDDAYCDRCTLRLTLNFYLSEAERLAKPKDEGAKSSTARKKRAANARRLANRLSGLLETGDIANMEQMESLQECKWLKATSRSARQSMIARVSPLHLEASGSQILIRPPGVFQPPQILALHLSRSGFTPYGELYKKTANVGFPLLLDITDFTTSGALHTKADSSISHHADKEWQEDAPRLEDTAPPRSLYRLDAVICHYGYTSSFGHFVAYRRKPDTILGPALAHKSCSDYCECEDCRLMGQVRDSARLPLKNWLRISDADVEEVGEAEVLAEKMSAFLLFYEKVGDKRDETSLSAGVPMNQGTIAEALSNLNENSGMRHRNNHTKSRDAKL</sequence>
<evidence type="ECO:0000313" key="2">
    <source>
        <dbReference type="Proteomes" id="UP001227268"/>
    </source>
</evidence>
<accession>A0ACC2VEV0</accession>
<dbReference type="Proteomes" id="UP001227268">
    <property type="component" value="Unassembled WGS sequence"/>
</dbReference>
<reference evidence="1" key="1">
    <citation type="submission" date="2023-04" db="EMBL/GenBank/DDBJ databases">
        <title>Draft Genome sequencing of Naganishia species isolated from polar environments using Oxford Nanopore Technology.</title>
        <authorList>
            <person name="Leo P."/>
            <person name="Venkateswaran K."/>
        </authorList>
    </citation>
    <scope>NUCLEOTIDE SEQUENCE</scope>
    <source>
        <strain evidence="1">MNA-CCFEE 5423</strain>
    </source>
</reference>
<proteinExistence type="predicted"/>
<protein>
    <submittedName>
        <fullName evidence="1">Uncharacterized protein</fullName>
    </submittedName>
</protein>